<feature type="compositionally biased region" description="Basic and acidic residues" evidence="1">
    <location>
        <begin position="258"/>
        <end position="272"/>
    </location>
</feature>
<keyword evidence="3" id="KW-1185">Reference proteome</keyword>
<reference evidence="2 3" key="1">
    <citation type="submission" date="2014-06" db="EMBL/GenBank/DDBJ databases">
        <title>Evolutionary Origins and Diversification of the Mycorrhizal Mutualists.</title>
        <authorList>
            <consortium name="DOE Joint Genome Institute"/>
            <consortium name="Mycorrhizal Genomics Consortium"/>
            <person name="Kohler A."/>
            <person name="Kuo A."/>
            <person name="Nagy L.G."/>
            <person name="Floudas D."/>
            <person name="Copeland A."/>
            <person name="Barry K.W."/>
            <person name="Cichocki N."/>
            <person name="Veneault-Fourrey C."/>
            <person name="LaButti K."/>
            <person name="Lindquist E.A."/>
            <person name="Lipzen A."/>
            <person name="Lundell T."/>
            <person name="Morin E."/>
            <person name="Murat C."/>
            <person name="Riley R."/>
            <person name="Ohm R."/>
            <person name="Sun H."/>
            <person name="Tunlid A."/>
            <person name="Henrissat B."/>
            <person name="Grigoriev I.V."/>
            <person name="Hibbett D.S."/>
            <person name="Martin F."/>
        </authorList>
    </citation>
    <scope>NUCLEOTIDE SEQUENCE [LARGE SCALE GENOMIC DNA]</scope>
    <source>
        <strain evidence="2 3">SS14</strain>
    </source>
</reference>
<evidence type="ECO:0000256" key="1">
    <source>
        <dbReference type="SAM" id="MobiDB-lite"/>
    </source>
</evidence>
<protein>
    <submittedName>
        <fullName evidence="2">Uncharacterized protein</fullName>
    </submittedName>
</protein>
<feature type="compositionally biased region" description="Acidic residues" evidence="1">
    <location>
        <begin position="324"/>
        <end position="333"/>
    </location>
</feature>
<feature type="compositionally biased region" description="Polar residues" evidence="1">
    <location>
        <begin position="1000"/>
        <end position="1009"/>
    </location>
</feature>
<gene>
    <name evidence="2" type="ORF">M422DRAFT_271810</name>
</gene>
<dbReference type="OrthoDB" id="3222453at2759"/>
<evidence type="ECO:0000313" key="2">
    <source>
        <dbReference type="EMBL" id="KIJ27053.1"/>
    </source>
</evidence>
<evidence type="ECO:0000313" key="3">
    <source>
        <dbReference type="Proteomes" id="UP000054279"/>
    </source>
</evidence>
<feature type="compositionally biased region" description="Basic and acidic residues" evidence="1">
    <location>
        <begin position="335"/>
        <end position="349"/>
    </location>
</feature>
<feature type="compositionally biased region" description="Basic and acidic residues" evidence="1">
    <location>
        <begin position="1086"/>
        <end position="1098"/>
    </location>
</feature>
<feature type="region of interest" description="Disordered" evidence="1">
    <location>
        <begin position="1033"/>
        <end position="1062"/>
    </location>
</feature>
<feature type="region of interest" description="Disordered" evidence="1">
    <location>
        <begin position="944"/>
        <end position="973"/>
    </location>
</feature>
<sequence>MTSSSESLPPVWEIYAEQLGLRLGGTYGSPLWHGAPRGDLPADMGDVGYAEKGKWERIFNIRKSTQHPSNENGFPRRHKPIAFQPLPSETIVPATSSPICSVGISLSKKEIQMKGNISIPGALGLTVASELEITLNCSTNRGAALIFKNDAISHDIVNKLDYIQLIRNHIYDWESFANKQCRRGVRLEDIVLITGYTRTCTWAAAAFSEREMDRTITFKAGAAGAVQASFSSCGKSNHFSSVPQSGGTSRKKCTCSQNKDEPNQRPLSEDDHRDQTLFIRGYRVCDRKGLKLWPKYWFDKRRQGDDGFHYYKPKKRSLEHNIDDDMDVDDSGGNDESKDGFDRHDDTPREGASGPGGSRLGGNYSANNSTSTFMTATSSPGGTTDSVTNSSIHSDSSEERENMARYLTQKSDPSPHEILMHYILESRPEVKLAIVHDDDFLLWQDMELHNVTELQDYLTSSRPQVFVENGVGMLAPTHQPYPQTEKTSGLINLLAQATAPEESWRFQVPSLAQQPLKVKSDVQIRPGHHSRASSSRDPLEKAYGIPPRRILTLDIATQKVGRMLEKQIGRLAHKVGRGPHAKASLIDKLFSKEPRVIEGRLRTLYHGVTESAPDTSSGGIQLTEREEGWLSKLQQLCGELMEYGLPYESSNARADTYAQVTRLCTTYPHIRRIFLRSKHIAQSDDRPFTLADSVLWKREDYFHPEWEFYQPIVLECLSESELTQIIEEKSPDTLCEIPESRSGVLEKLLMIQDDTTVSKETQMIAVRYMCGILRLSYFWQLEFNQSWPITRKLLKAACRLIEDILGSSPLLTKKGTEQNLFDGDGIDMFVEALVVGINDQATERTKSNYSQEWLRMVGNLIDLIGRPEIICLPRISATRFHLSSILEEIANHTISPEMICINSDNKFFKLFSRKLRRRVNLREHISQCEPCFQEELPAWIENSATENSSADQIQQEEHEQMEITGDSDDSEQVDQLGSLVEDLVTEDSPTEPSSMEELQHGQTENTENNGADDSDQVNQSLASLVSIATMEDLPTEPSPTEELQHEQTENTGSGGAGSGRVNQSLASPVSIATMEDLPTEQSPMREPQHETTERELQDHSQLNQYLQYHYTDTDDNDQPQLHIESDNAFYSDIVALMQEIDSFSPSSAGTLAEYSPSLLTPVPLEAGLPGDPLIEVGGPVLNYYAQDEFKTFYQLQPSEALGAYSNGLENSFNWAGDKFNQTSSSTGTMEGRDRYASGYEAQHVPQDYNLGSFPQSLTEVNESPPGNLETIRRGYFETDESLQLLHEAEAAIESPVSFSSNTYKPTSKRLYRCIFCQTAGQTKEMTTRMHALDHVYCAHFGARIAVRFACNTSGCHFRSMSESSTQKHCRTMHIEGKVKCPNCGSVGRKDYITGKHAKDHCSGRPQAVTV</sequence>
<dbReference type="Proteomes" id="UP000054279">
    <property type="component" value="Unassembled WGS sequence"/>
</dbReference>
<feature type="region of interest" description="Disordered" evidence="1">
    <location>
        <begin position="985"/>
        <end position="1015"/>
    </location>
</feature>
<name>A0A0C9TCZ1_SPHS4</name>
<dbReference type="HOGENOM" id="CLU_253730_0_0_1"/>
<dbReference type="EMBL" id="KN837348">
    <property type="protein sequence ID" value="KIJ27053.1"/>
    <property type="molecule type" value="Genomic_DNA"/>
</dbReference>
<feature type="compositionally biased region" description="Polar residues" evidence="1">
    <location>
        <begin position="366"/>
        <end position="394"/>
    </location>
</feature>
<feature type="region of interest" description="Disordered" evidence="1">
    <location>
        <begin position="522"/>
        <end position="541"/>
    </location>
</feature>
<feature type="region of interest" description="Disordered" evidence="1">
    <location>
        <begin position="321"/>
        <end position="402"/>
    </location>
</feature>
<feature type="region of interest" description="Disordered" evidence="1">
    <location>
        <begin position="233"/>
        <end position="272"/>
    </location>
</feature>
<feature type="compositionally biased region" description="Polar residues" evidence="1">
    <location>
        <begin position="233"/>
        <end position="248"/>
    </location>
</feature>
<organism evidence="2 3">
    <name type="scientific">Sphaerobolus stellatus (strain SS14)</name>
    <dbReference type="NCBI Taxonomy" id="990650"/>
    <lineage>
        <taxon>Eukaryota</taxon>
        <taxon>Fungi</taxon>
        <taxon>Dikarya</taxon>
        <taxon>Basidiomycota</taxon>
        <taxon>Agaricomycotina</taxon>
        <taxon>Agaricomycetes</taxon>
        <taxon>Phallomycetidae</taxon>
        <taxon>Geastrales</taxon>
        <taxon>Sphaerobolaceae</taxon>
        <taxon>Sphaerobolus</taxon>
    </lineage>
</organism>
<accession>A0A0C9TCZ1</accession>
<feature type="region of interest" description="Disordered" evidence="1">
    <location>
        <begin position="1076"/>
        <end position="1098"/>
    </location>
</feature>
<proteinExistence type="predicted"/>